<comment type="caution">
    <text evidence="1">The sequence shown here is derived from an EMBL/GenBank/DDBJ whole genome shotgun (WGS) entry which is preliminary data.</text>
</comment>
<evidence type="ECO:0000313" key="2">
    <source>
        <dbReference type="Proteomes" id="UP001054837"/>
    </source>
</evidence>
<dbReference type="EMBL" id="BPLQ01009263">
    <property type="protein sequence ID" value="GIY42847.1"/>
    <property type="molecule type" value="Genomic_DNA"/>
</dbReference>
<sequence length="140" mass="15704">MGIQVKYEIPVKCEDHPPKSGTTCIQTFIFIKTKTERRGEEEKVGATFTLMRDGTPRLALIEALKYSSSLSLPFAPRRLSRSVELQLPKFNASDPNPRENKHGVATRGANRYPQLIVLCCSENVYDLLIFAADPHVDSPE</sequence>
<evidence type="ECO:0000313" key="1">
    <source>
        <dbReference type="EMBL" id="GIY42847.1"/>
    </source>
</evidence>
<accession>A0AAV4TBS4</accession>
<dbReference type="AlphaFoldDB" id="A0AAV4TBS4"/>
<protein>
    <submittedName>
        <fullName evidence="1">Uncharacterized protein</fullName>
    </submittedName>
</protein>
<proteinExistence type="predicted"/>
<name>A0AAV4TBS4_9ARAC</name>
<gene>
    <name evidence="1" type="ORF">CDAR_246731</name>
</gene>
<dbReference type="Proteomes" id="UP001054837">
    <property type="component" value="Unassembled WGS sequence"/>
</dbReference>
<keyword evidence="2" id="KW-1185">Reference proteome</keyword>
<reference evidence="1 2" key="1">
    <citation type="submission" date="2021-06" db="EMBL/GenBank/DDBJ databases">
        <title>Caerostris darwini draft genome.</title>
        <authorList>
            <person name="Kono N."/>
            <person name="Arakawa K."/>
        </authorList>
    </citation>
    <scope>NUCLEOTIDE SEQUENCE [LARGE SCALE GENOMIC DNA]</scope>
</reference>
<organism evidence="1 2">
    <name type="scientific">Caerostris darwini</name>
    <dbReference type="NCBI Taxonomy" id="1538125"/>
    <lineage>
        <taxon>Eukaryota</taxon>
        <taxon>Metazoa</taxon>
        <taxon>Ecdysozoa</taxon>
        <taxon>Arthropoda</taxon>
        <taxon>Chelicerata</taxon>
        <taxon>Arachnida</taxon>
        <taxon>Araneae</taxon>
        <taxon>Araneomorphae</taxon>
        <taxon>Entelegynae</taxon>
        <taxon>Araneoidea</taxon>
        <taxon>Araneidae</taxon>
        <taxon>Caerostris</taxon>
    </lineage>
</organism>